<dbReference type="GeneID" id="33057609"/>
<accession>A0A0H3M6B1</accession>
<dbReference type="PROSITE" id="PS51273">
    <property type="entry name" value="GATASE_TYPE_1"/>
    <property type="match status" value="1"/>
</dbReference>
<dbReference type="EMBL" id="CR925678">
    <property type="protein sequence ID" value="CAI27057.1"/>
    <property type="molecule type" value="Genomic_DNA"/>
</dbReference>
<keyword evidence="3" id="KW-1185">Reference proteome</keyword>
<gene>
    <name evidence="2" type="ordered locus">ERWE_CDS_05630</name>
</gene>
<proteinExistence type="predicted"/>
<dbReference type="Pfam" id="PF00117">
    <property type="entry name" value="GATase"/>
    <property type="match status" value="1"/>
</dbReference>
<evidence type="ECO:0000313" key="2">
    <source>
        <dbReference type="EMBL" id="CAI27057.1"/>
    </source>
</evidence>
<organism evidence="2 3">
    <name type="scientific">Ehrlichia ruminantium (strain Welgevonden)</name>
    <dbReference type="NCBI Taxonomy" id="254945"/>
    <lineage>
        <taxon>Bacteria</taxon>
        <taxon>Pseudomonadati</taxon>
        <taxon>Pseudomonadota</taxon>
        <taxon>Alphaproteobacteria</taxon>
        <taxon>Rickettsiales</taxon>
        <taxon>Anaplasmataceae</taxon>
        <taxon>Ehrlichia</taxon>
    </lineage>
</organism>
<dbReference type="KEGG" id="erw:ERWE_CDS_05630"/>
<evidence type="ECO:0000259" key="1">
    <source>
        <dbReference type="Pfam" id="PF00117"/>
    </source>
</evidence>
<evidence type="ECO:0000313" key="3">
    <source>
        <dbReference type="Proteomes" id="UP000001021"/>
    </source>
</evidence>
<dbReference type="InterPro" id="IPR017926">
    <property type="entry name" value="GATASE"/>
</dbReference>
<dbReference type="RefSeq" id="WP_011155217.1">
    <property type="nucleotide sequence ID" value="NC_005295.2"/>
</dbReference>
<dbReference type="KEGG" id="eru:Erum5370"/>
<dbReference type="HOGENOM" id="CLU_865285_0_0_5"/>
<reference evidence="2 3" key="1">
    <citation type="journal article" date="2006" name="J. Bacteriol.">
        <title>Comparative genomic analysis of three strains of Ehrlichia ruminantium reveals an active process of genome size plasticity.</title>
        <authorList>
            <person name="Frutos R."/>
            <person name="Viari A."/>
            <person name="Ferraz C."/>
            <person name="Morgat A."/>
            <person name="Eychenie S."/>
            <person name="Kandassami Y."/>
            <person name="Chantal I."/>
            <person name="Bensaid A."/>
            <person name="Coissac E."/>
            <person name="Vachiery N."/>
            <person name="Demaille J."/>
            <person name="Martinez D."/>
        </authorList>
    </citation>
    <scope>NUCLEOTIDE SEQUENCE [LARGE SCALE GENOMIC DNA]</scope>
    <source>
        <strain evidence="2 3">Welgevonden</strain>
    </source>
</reference>
<dbReference type="eggNOG" id="COG2071">
    <property type="taxonomic scope" value="Bacteria"/>
</dbReference>
<dbReference type="Proteomes" id="UP000001021">
    <property type="component" value="Chromosome"/>
</dbReference>
<dbReference type="Gene3D" id="3.40.50.880">
    <property type="match status" value="1"/>
</dbReference>
<name>A0A0H3M6B1_EHRRW</name>
<dbReference type="CDD" id="cd01653">
    <property type="entry name" value="GATase1"/>
    <property type="match status" value="1"/>
</dbReference>
<dbReference type="AlphaFoldDB" id="A0A0H3M6B1"/>
<sequence length="325" mass="36953">MQFIYKIKSIIVLCLISVIIPDSLVLADCIKYDQKDIVVGLLSTKFPTYPNEDKTAAEITQLLQSYRVRVVLMDYNVLMESVKDEIIKRNKSYVGQNYQVSRYSIIEDVVEEFIKNNRINRILIPGNYYNISSFPISPSLDRQLVTNAIVQIVNKNNCIHLFGICGGFQGIMDANGVKIRPVDSMLNSEISVASHRISMPNPRNVDANLHKIIVFSHNRLSGILNDLNDELNKSTQVIYLPDAHSEAVDNSIENIKKIYSLGYKIVALSEDGIIEAIEDKYGNIYVQFHPEYLLVNVEKKRLNNVGMDTSIMIADAIIRDFLFRD</sequence>
<feature type="domain" description="Glutamine amidotransferase" evidence="1">
    <location>
        <begin position="89"/>
        <end position="303"/>
    </location>
</feature>
<protein>
    <recommendedName>
        <fullName evidence="1">Glutamine amidotransferase domain-containing protein</fullName>
    </recommendedName>
</protein>
<dbReference type="SUPFAM" id="SSF52317">
    <property type="entry name" value="Class I glutamine amidotransferase-like"/>
    <property type="match status" value="1"/>
</dbReference>
<dbReference type="InterPro" id="IPR029062">
    <property type="entry name" value="Class_I_gatase-like"/>
</dbReference>